<dbReference type="EMBL" id="JACATN010000003">
    <property type="protein sequence ID" value="MBT2162012.1"/>
    <property type="molecule type" value="Genomic_DNA"/>
</dbReference>
<accession>A0ABS5WF95</accession>
<name>A0ABS5WF95_9FLAO</name>
<gene>
    <name evidence="1" type="ORF">HW347_12110</name>
</gene>
<dbReference type="Proteomes" id="UP000740413">
    <property type="component" value="Unassembled WGS sequence"/>
</dbReference>
<evidence type="ECO:0000313" key="2">
    <source>
        <dbReference type="Proteomes" id="UP000740413"/>
    </source>
</evidence>
<protein>
    <submittedName>
        <fullName evidence="1">Uncharacterized protein</fullName>
    </submittedName>
</protein>
<organism evidence="1 2">
    <name type="scientific">Zobellia barbeyronii</name>
    <dbReference type="NCBI Taxonomy" id="2748009"/>
    <lineage>
        <taxon>Bacteria</taxon>
        <taxon>Pseudomonadati</taxon>
        <taxon>Bacteroidota</taxon>
        <taxon>Flavobacteriia</taxon>
        <taxon>Flavobacteriales</taxon>
        <taxon>Flavobacteriaceae</taxon>
        <taxon>Zobellia</taxon>
    </lineage>
</organism>
<evidence type="ECO:0000313" key="1">
    <source>
        <dbReference type="EMBL" id="MBT2162012.1"/>
    </source>
</evidence>
<reference evidence="2" key="2">
    <citation type="submission" date="2023-07" db="EMBL/GenBank/DDBJ databases">
        <title>Zobellia barbeyronii sp. nov., a new marine flavobacterium, isolated from green and red algae.</title>
        <authorList>
            <person name="Nedashkovskaya O.I."/>
            <person name="Otstavnykh N."/>
            <person name="Zhukova N."/>
            <person name="Guzev K."/>
            <person name="Chausova V."/>
            <person name="Tekutyeva L."/>
            <person name="Mikhailov V."/>
            <person name="Isaeva M."/>
        </authorList>
    </citation>
    <scope>NUCLEOTIDE SEQUENCE [LARGE SCALE GENOMIC DNA]</scope>
    <source>
        <strain evidence="2">KMM 6746</strain>
    </source>
</reference>
<proteinExistence type="predicted"/>
<reference evidence="1 2" key="1">
    <citation type="submission" date="2020-06" db="EMBL/GenBank/DDBJ databases">
        <authorList>
            <person name="Isaeva M.P."/>
            <person name="Chernysheva N.Y."/>
        </authorList>
    </citation>
    <scope>NUCLEOTIDE SEQUENCE [LARGE SCALE GENOMIC DNA]</scope>
    <source>
        <strain evidence="1 2">KMM 6746</strain>
    </source>
</reference>
<sequence length="137" mass="15804">MIDEKDFILREIQRLTMLIQMLIGKVKGSNAGNIGSEANEIDQALKSEFDLSLVEIIEKSNEDLLNIVGNMNEVHIENIIELLFEINKKSKEQIGNLNLNTSELIKKNILLIEFLDKRSNTFSMPRMNMKNTLQQWL</sequence>
<keyword evidence="2" id="KW-1185">Reference proteome</keyword>
<comment type="caution">
    <text evidence="1">The sequence shown here is derived from an EMBL/GenBank/DDBJ whole genome shotgun (WGS) entry which is preliminary data.</text>
</comment>
<dbReference type="RefSeq" id="WP_214612075.1">
    <property type="nucleotide sequence ID" value="NZ_JACATN010000003.1"/>
</dbReference>